<protein>
    <submittedName>
        <fullName evidence="1">Uncharacterized protein</fullName>
    </submittedName>
</protein>
<evidence type="ECO:0000313" key="2">
    <source>
        <dbReference type="Proteomes" id="UP001162992"/>
    </source>
</evidence>
<dbReference type="Proteomes" id="UP001162992">
    <property type="component" value="Chromosome 22"/>
</dbReference>
<evidence type="ECO:0000313" key="1">
    <source>
        <dbReference type="EMBL" id="KAJ7515246.1"/>
    </source>
</evidence>
<keyword evidence="2" id="KW-1185">Reference proteome</keyword>
<dbReference type="EMBL" id="CM055113">
    <property type="protein sequence ID" value="KAJ7515246.1"/>
    <property type="molecule type" value="Genomic_DNA"/>
</dbReference>
<gene>
    <name evidence="1" type="ORF">O6H91_22G007700</name>
</gene>
<proteinExistence type="predicted"/>
<reference evidence="2" key="1">
    <citation type="journal article" date="2024" name="Proc. Natl. Acad. Sci. U.S.A.">
        <title>Extraordinary preservation of gene collinearity over three hundred million years revealed in homosporous lycophytes.</title>
        <authorList>
            <person name="Li C."/>
            <person name="Wickell D."/>
            <person name="Kuo L.Y."/>
            <person name="Chen X."/>
            <person name="Nie B."/>
            <person name="Liao X."/>
            <person name="Peng D."/>
            <person name="Ji J."/>
            <person name="Jenkins J."/>
            <person name="Williams M."/>
            <person name="Shu S."/>
            <person name="Plott C."/>
            <person name="Barry K."/>
            <person name="Rajasekar S."/>
            <person name="Grimwood J."/>
            <person name="Han X."/>
            <person name="Sun S."/>
            <person name="Hou Z."/>
            <person name="He W."/>
            <person name="Dai G."/>
            <person name="Sun C."/>
            <person name="Schmutz J."/>
            <person name="Leebens-Mack J.H."/>
            <person name="Li F.W."/>
            <person name="Wang L."/>
        </authorList>
    </citation>
    <scope>NUCLEOTIDE SEQUENCE [LARGE SCALE GENOMIC DNA]</scope>
    <source>
        <strain evidence="2">cv. PW_Plant_1</strain>
    </source>
</reference>
<comment type="caution">
    <text evidence="1">The sequence shown here is derived from an EMBL/GenBank/DDBJ whole genome shotgun (WGS) entry which is preliminary data.</text>
</comment>
<accession>A0ACC2ACJ2</accession>
<sequence length="629" mass="69427">MAQPQQIPPTGAALIEEHQIAGVSLLLQIVMLGFAFVLGHLLRRRKFYYLHEASASLLIGIIVGGIANIFDKEESFRKWFNFNEEFFFLFLLPPIIFQSGFSLQTEPFFSNFWAICTFAVVGTFIASMVTGVLVYLGGLLFLMYRLPFLESLLFGAIISATDPVTVLAIFQELGTDVNLYALVFGESVLNDAVAISLYRTLMSLWKHPSSQYSFFAATWRFLETFVGSMSTGVAVSLGCALAFKYAGLGVSSLQNLECCFVVLFPYFSYMLAEGLGLSGIVAILFCGIIMRQYTIPNLSENAQAFTSAFFQLISSLAESFVFIYMGLDIATEKHSWSHVGFIFFSIVFIIVARAANILPCAYLVNLVRPASKQIPMKHQQALCFSGLRGAMAFALAMQSMRDLPEKSHGRLIFTTTTAIVVITVLFIGGSTSTMLEKLGVAGKEFSALKAENGESEHEALAASLELESDESSPTHSLQTRLRDFHRSTATFDAIDKNFLRPFFTAQLDDDHPRISDASVNGVVSTSFVNNESHPQSEVNIQPLGMLKQTAASQTNELSSKPYSTGRPRGILSSNDVPVDNRHKSNAMPIEEEEWPRQTSATNQFQQNLQRVASPSENPKLGPIRRPSSV</sequence>
<organism evidence="1 2">
    <name type="scientific">Diphasiastrum complanatum</name>
    <name type="common">Issler's clubmoss</name>
    <name type="synonym">Lycopodium complanatum</name>
    <dbReference type="NCBI Taxonomy" id="34168"/>
    <lineage>
        <taxon>Eukaryota</taxon>
        <taxon>Viridiplantae</taxon>
        <taxon>Streptophyta</taxon>
        <taxon>Embryophyta</taxon>
        <taxon>Tracheophyta</taxon>
        <taxon>Lycopodiopsida</taxon>
        <taxon>Lycopodiales</taxon>
        <taxon>Lycopodiaceae</taxon>
        <taxon>Lycopodioideae</taxon>
        <taxon>Diphasiastrum</taxon>
    </lineage>
</organism>
<name>A0ACC2ACJ2_DIPCM</name>